<comment type="caution">
    <text evidence="11">The sequence shown here is derived from an EMBL/GenBank/DDBJ whole genome shotgun (WGS) entry which is preliminary data.</text>
</comment>
<evidence type="ECO:0000256" key="4">
    <source>
        <dbReference type="ARBA" id="ARBA00022553"/>
    </source>
</evidence>
<dbReference type="SMART" id="SM00388">
    <property type="entry name" value="HisKA"/>
    <property type="match status" value="1"/>
</dbReference>
<keyword evidence="5" id="KW-0808">Transferase</keyword>
<dbReference type="PROSITE" id="PS50109">
    <property type="entry name" value="HIS_KIN"/>
    <property type="match status" value="1"/>
</dbReference>
<keyword evidence="12" id="KW-1185">Reference proteome</keyword>
<evidence type="ECO:0000256" key="5">
    <source>
        <dbReference type="ARBA" id="ARBA00022679"/>
    </source>
</evidence>
<dbReference type="PANTHER" id="PTHR45453">
    <property type="entry name" value="PHOSPHATE REGULON SENSOR PROTEIN PHOR"/>
    <property type="match status" value="1"/>
</dbReference>
<evidence type="ECO:0000256" key="1">
    <source>
        <dbReference type="ARBA" id="ARBA00000085"/>
    </source>
</evidence>
<keyword evidence="8" id="KW-0175">Coiled coil</keyword>
<dbReference type="EC" id="2.7.13.3" evidence="3"/>
<dbReference type="Pfam" id="PF00512">
    <property type="entry name" value="HisKA"/>
    <property type="match status" value="1"/>
</dbReference>
<comment type="subcellular location">
    <subcellularLocation>
        <location evidence="2">Membrane</location>
    </subcellularLocation>
</comment>
<evidence type="ECO:0000256" key="2">
    <source>
        <dbReference type="ARBA" id="ARBA00004370"/>
    </source>
</evidence>
<keyword evidence="9" id="KW-0472">Membrane</keyword>
<keyword evidence="7" id="KW-0902">Two-component regulatory system</keyword>
<organism evidence="11 12">
    <name type="scientific">Culicoidibacter larvae</name>
    <dbReference type="NCBI Taxonomy" id="2579976"/>
    <lineage>
        <taxon>Bacteria</taxon>
        <taxon>Bacillati</taxon>
        <taxon>Bacillota</taxon>
        <taxon>Culicoidibacteria</taxon>
        <taxon>Culicoidibacterales</taxon>
        <taxon>Culicoidibacteraceae</taxon>
        <taxon>Culicoidibacter</taxon>
    </lineage>
</organism>
<keyword evidence="6 11" id="KW-0418">Kinase</keyword>
<dbReference type="InterPro" id="IPR003661">
    <property type="entry name" value="HisK_dim/P_dom"/>
</dbReference>
<dbReference type="SUPFAM" id="SSF47384">
    <property type="entry name" value="Homodimeric domain of signal transducing histidine kinase"/>
    <property type="match status" value="1"/>
</dbReference>
<dbReference type="GO" id="GO:0016036">
    <property type="term" value="P:cellular response to phosphate starvation"/>
    <property type="evidence" value="ECO:0007669"/>
    <property type="project" value="TreeGrafter"/>
</dbReference>
<dbReference type="InterPro" id="IPR036890">
    <property type="entry name" value="HATPase_C_sf"/>
</dbReference>
<dbReference type="CDD" id="cd00082">
    <property type="entry name" value="HisKA"/>
    <property type="match status" value="1"/>
</dbReference>
<gene>
    <name evidence="11" type="ORF">FEZ08_02290</name>
</gene>
<dbReference type="AlphaFoldDB" id="A0A5R8QHN3"/>
<dbReference type="RefSeq" id="WP_138190082.1">
    <property type="nucleotide sequence ID" value="NZ_VBWP01000001.1"/>
</dbReference>
<evidence type="ECO:0000313" key="12">
    <source>
        <dbReference type="Proteomes" id="UP000306912"/>
    </source>
</evidence>
<keyword evidence="4" id="KW-0597">Phosphoprotein</keyword>
<dbReference type="Gene3D" id="1.10.287.130">
    <property type="match status" value="1"/>
</dbReference>
<feature type="transmembrane region" description="Helical" evidence="9">
    <location>
        <begin position="12"/>
        <end position="33"/>
    </location>
</feature>
<dbReference type="GO" id="GO:0004721">
    <property type="term" value="F:phosphoprotein phosphatase activity"/>
    <property type="evidence" value="ECO:0007669"/>
    <property type="project" value="TreeGrafter"/>
</dbReference>
<keyword evidence="9" id="KW-0812">Transmembrane</keyword>
<dbReference type="InterPro" id="IPR005467">
    <property type="entry name" value="His_kinase_dom"/>
</dbReference>
<keyword evidence="9" id="KW-1133">Transmembrane helix</keyword>
<accession>A0A5R8QHN3</accession>
<dbReference type="InParanoid" id="A0A5R8QHN3"/>
<dbReference type="SUPFAM" id="SSF55874">
    <property type="entry name" value="ATPase domain of HSP90 chaperone/DNA topoisomerase II/histidine kinase"/>
    <property type="match status" value="1"/>
</dbReference>
<dbReference type="InterPro" id="IPR050351">
    <property type="entry name" value="BphY/WalK/GraS-like"/>
</dbReference>
<protein>
    <recommendedName>
        <fullName evidence="3">histidine kinase</fullName>
        <ecNumber evidence="3">2.7.13.3</ecNumber>
    </recommendedName>
</protein>
<evidence type="ECO:0000256" key="9">
    <source>
        <dbReference type="SAM" id="Phobius"/>
    </source>
</evidence>
<evidence type="ECO:0000256" key="7">
    <source>
        <dbReference type="ARBA" id="ARBA00023012"/>
    </source>
</evidence>
<comment type="catalytic activity">
    <reaction evidence="1">
        <text>ATP + protein L-histidine = ADP + protein N-phospho-L-histidine.</text>
        <dbReference type="EC" id="2.7.13.3"/>
    </reaction>
</comment>
<name>A0A5R8QHN3_9FIRM</name>
<evidence type="ECO:0000256" key="8">
    <source>
        <dbReference type="SAM" id="Coils"/>
    </source>
</evidence>
<feature type="domain" description="Histidine kinase" evidence="10">
    <location>
        <begin position="247"/>
        <end position="459"/>
    </location>
</feature>
<dbReference type="GO" id="GO:0000155">
    <property type="term" value="F:phosphorelay sensor kinase activity"/>
    <property type="evidence" value="ECO:0007669"/>
    <property type="project" value="InterPro"/>
</dbReference>
<dbReference type="InterPro" id="IPR003594">
    <property type="entry name" value="HATPase_dom"/>
</dbReference>
<evidence type="ECO:0000259" key="10">
    <source>
        <dbReference type="PROSITE" id="PS50109"/>
    </source>
</evidence>
<evidence type="ECO:0000256" key="3">
    <source>
        <dbReference type="ARBA" id="ARBA00012438"/>
    </source>
</evidence>
<sequence length="464" mass="53560">MNGRNKKQLWRTAFYLIVVFYIVIVIGLAVLIFNIPMLYQRSEQQYIDDTKERINMILQTGDDVAGELRQLKGSADFDIVVKDGEMVVFSTVVETDFSELKIIADNNLLNYYSVYEVNNGTDDYQIWLAIYKMAPQYFFELTMSVIVFGVTILSLIMTVLIIIMFRKLIMPIRRLQTNILNLKDYRLAEVSSKSNQVEYDNLSAELSEFSDDLQEKMQLVNDNYSSLERSLQKQEEKNIYQKRMASAIVHDLKTPINVAMIQAERLNKYLADNPEAQKILTDLENLEIRLMGQVNDVLQIMNEETGFNDHVQRIDVVKVAKGILELFTTMFEERQLSVAIDAPEHLFGNFRPIELKQILHNIISNACQYADTGGEFILSFDEIDHQLVIAAYNDKQNTSLIDFNHVFDLFYHMSDDDIHFGSGIGMYTIKSMVQQYNGSCQFMPVENGVLLKIILPLNWGQEDE</sequence>
<dbReference type="InterPro" id="IPR036097">
    <property type="entry name" value="HisK_dim/P_sf"/>
</dbReference>
<evidence type="ECO:0000313" key="11">
    <source>
        <dbReference type="EMBL" id="TLG77472.1"/>
    </source>
</evidence>
<evidence type="ECO:0000256" key="6">
    <source>
        <dbReference type="ARBA" id="ARBA00022777"/>
    </source>
</evidence>
<dbReference type="Proteomes" id="UP000306912">
    <property type="component" value="Unassembled WGS sequence"/>
</dbReference>
<proteinExistence type="predicted"/>
<dbReference type="PANTHER" id="PTHR45453:SF1">
    <property type="entry name" value="PHOSPHATE REGULON SENSOR PROTEIN PHOR"/>
    <property type="match status" value="1"/>
</dbReference>
<reference evidence="11 12" key="1">
    <citation type="submission" date="2019-05" db="EMBL/GenBank/DDBJ databases">
        <title>Culicoidintestinum kansasii gen. nov., sp. nov. from the gastrointestinal tract of the biting midge, Culicoides sonorensis.</title>
        <authorList>
            <person name="Neupane S."/>
            <person name="Ghosh A."/>
            <person name="Gunther S."/>
            <person name="Martin K."/>
            <person name="Zurek L."/>
        </authorList>
    </citation>
    <scope>NUCLEOTIDE SEQUENCE [LARGE SCALE GENOMIC DNA]</scope>
    <source>
        <strain evidence="11 12">CS-1</strain>
    </source>
</reference>
<dbReference type="Gene3D" id="3.30.565.10">
    <property type="entry name" value="Histidine kinase-like ATPase, C-terminal domain"/>
    <property type="match status" value="1"/>
</dbReference>
<dbReference type="GO" id="GO:0005886">
    <property type="term" value="C:plasma membrane"/>
    <property type="evidence" value="ECO:0007669"/>
    <property type="project" value="TreeGrafter"/>
</dbReference>
<dbReference type="Pfam" id="PF02518">
    <property type="entry name" value="HATPase_c"/>
    <property type="match status" value="1"/>
</dbReference>
<dbReference type="OrthoDB" id="84942at2"/>
<dbReference type="EMBL" id="VBWP01000001">
    <property type="protein sequence ID" value="TLG77472.1"/>
    <property type="molecule type" value="Genomic_DNA"/>
</dbReference>
<feature type="transmembrane region" description="Helical" evidence="9">
    <location>
        <begin position="141"/>
        <end position="165"/>
    </location>
</feature>
<feature type="coiled-coil region" evidence="8">
    <location>
        <begin position="199"/>
        <end position="237"/>
    </location>
</feature>